<dbReference type="AlphaFoldDB" id="A0A2A4JQ05"/>
<organism evidence="1">
    <name type="scientific">Heliothis virescens</name>
    <name type="common">Tobacco budworm moth</name>
    <dbReference type="NCBI Taxonomy" id="7102"/>
    <lineage>
        <taxon>Eukaryota</taxon>
        <taxon>Metazoa</taxon>
        <taxon>Ecdysozoa</taxon>
        <taxon>Arthropoda</taxon>
        <taxon>Hexapoda</taxon>
        <taxon>Insecta</taxon>
        <taxon>Pterygota</taxon>
        <taxon>Neoptera</taxon>
        <taxon>Endopterygota</taxon>
        <taxon>Lepidoptera</taxon>
        <taxon>Glossata</taxon>
        <taxon>Ditrysia</taxon>
        <taxon>Noctuoidea</taxon>
        <taxon>Noctuidae</taxon>
        <taxon>Heliothinae</taxon>
        <taxon>Heliothis</taxon>
    </lineage>
</organism>
<accession>A0A2A4JQ05</accession>
<dbReference type="EMBL" id="NWSH01000840">
    <property type="protein sequence ID" value="PCG73899.1"/>
    <property type="molecule type" value="Genomic_DNA"/>
</dbReference>
<proteinExistence type="predicted"/>
<gene>
    <name evidence="1" type="ORF">B5V51_14137</name>
</gene>
<evidence type="ECO:0000313" key="1">
    <source>
        <dbReference type="EMBL" id="PCG73899.1"/>
    </source>
</evidence>
<name>A0A2A4JQ05_HELVI</name>
<sequence>MGNGTHSGLMENIIIIEDKNGEYAIQNQSADQWMVYGRRGSEVLMIRDCYGDTAAAFARVPYWPTAPELSAIFHRSGITAQTYGRLLCEPPVSPMTQLKTIEPHKPRRNY</sequence>
<reference evidence="1" key="1">
    <citation type="submission" date="2017-09" db="EMBL/GenBank/DDBJ databases">
        <title>Contemporary evolution of a Lepidopteran species, Heliothis virescens, in response to modern agricultural practices.</title>
        <authorList>
            <person name="Fritz M.L."/>
            <person name="Deyonke A.M."/>
            <person name="Papanicolaou A."/>
            <person name="Micinski S."/>
            <person name="Westbrook J."/>
            <person name="Gould F."/>
        </authorList>
    </citation>
    <scope>NUCLEOTIDE SEQUENCE [LARGE SCALE GENOMIC DNA]</scope>
    <source>
        <strain evidence="1">HvINT-</strain>
        <tissue evidence="1">Whole body</tissue>
    </source>
</reference>
<protein>
    <submittedName>
        <fullName evidence="1">Uncharacterized protein</fullName>
    </submittedName>
</protein>
<comment type="caution">
    <text evidence="1">The sequence shown here is derived from an EMBL/GenBank/DDBJ whole genome shotgun (WGS) entry which is preliminary data.</text>
</comment>